<dbReference type="AlphaFoldDB" id="A0A140E5M6"/>
<evidence type="ECO:0000313" key="1">
    <source>
        <dbReference type="EMBL" id="AMK78700.1"/>
    </source>
</evidence>
<dbReference type="Proteomes" id="UP000030512">
    <property type="component" value="Chromosome"/>
</dbReference>
<organism evidence="1 2">
    <name type="scientific">Methylomonas denitrificans</name>
    <dbReference type="NCBI Taxonomy" id="1538553"/>
    <lineage>
        <taxon>Bacteria</taxon>
        <taxon>Pseudomonadati</taxon>
        <taxon>Pseudomonadota</taxon>
        <taxon>Gammaproteobacteria</taxon>
        <taxon>Methylococcales</taxon>
        <taxon>Methylococcaceae</taxon>
        <taxon>Methylomonas</taxon>
    </lineage>
</organism>
<dbReference type="EMBL" id="CP014476">
    <property type="protein sequence ID" value="AMK78700.1"/>
    <property type="molecule type" value="Genomic_DNA"/>
</dbReference>
<dbReference type="SUPFAM" id="SSF53335">
    <property type="entry name" value="S-adenosyl-L-methionine-dependent methyltransferases"/>
    <property type="match status" value="1"/>
</dbReference>
<name>A0A140E5M6_9GAMM</name>
<sequence>MMIENDVLSYLNGKKFSTGYRLKLDGKYPIKTRIDSIKELAKNKSVIHLGCCDHFEVIDDKIASNQWLQGIINDISTNSIGIDINQEAIKYLKDHYGYTNLIYADLLAEEVQEIKNQIWDLIFLGEIIEHLDNPILFLNSINSKYKNNIKKIAVTVPNIMSLAYGKQIYKLNELINSDHRYWFTPYTVLKVMHCAGIKPIELKFADPFLKPTYCIPEYYYYRLLGNSYPFYYFSTIICIGELQ</sequence>
<dbReference type="OrthoDB" id="9801363at2"/>
<evidence type="ECO:0000313" key="2">
    <source>
        <dbReference type="Proteomes" id="UP000030512"/>
    </source>
</evidence>
<dbReference type="Gene3D" id="3.40.50.150">
    <property type="entry name" value="Vaccinia Virus protein VP39"/>
    <property type="match status" value="1"/>
</dbReference>
<keyword evidence="2" id="KW-1185">Reference proteome</keyword>
<dbReference type="STRING" id="1538553.JT25_019770"/>
<evidence type="ECO:0008006" key="3">
    <source>
        <dbReference type="Google" id="ProtNLM"/>
    </source>
</evidence>
<accession>A0A140E5M6</accession>
<gene>
    <name evidence="1" type="ORF">JT25_019770</name>
</gene>
<dbReference type="InterPro" id="IPR029063">
    <property type="entry name" value="SAM-dependent_MTases_sf"/>
</dbReference>
<dbReference type="KEGG" id="mdn:JT25_019770"/>
<proteinExistence type="predicted"/>
<protein>
    <recommendedName>
        <fullName evidence="3">Methyltransferase domain-containing protein</fullName>
    </recommendedName>
</protein>
<reference evidence="1 2" key="1">
    <citation type="journal article" date="2015" name="Environ. Microbiol.">
        <title>Methane oxidation coupled to nitrate reduction under hypoxia by the Gammaproteobacterium Methylomonas denitrificans, sp. nov. type strain FJG1.</title>
        <authorList>
            <person name="Kits K.D."/>
            <person name="Klotz M.G."/>
            <person name="Stein L.Y."/>
        </authorList>
    </citation>
    <scope>NUCLEOTIDE SEQUENCE [LARGE SCALE GENOMIC DNA]</scope>
    <source>
        <strain evidence="1 2">FJG1</strain>
    </source>
</reference>
<dbReference type="RefSeq" id="WP_052142100.1">
    <property type="nucleotide sequence ID" value="NZ_CP014476.1"/>
</dbReference>